<evidence type="ECO:0000256" key="1">
    <source>
        <dbReference type="SAM" id="MobiDB-lite"/>
    </source>
</evidence>
<dbReference type="EMBL" id="PP511691">
    <property type="protein sequence ID" value="XCD06603.1"/>
    <property type="molecule type" value="Genomic_DNA"/>
</dbReference>
<evidence type="ECO:0000313" key="2">
    <source>
        <dbReference type="EMBL" id="XCD06603.1"/>
    </source>
</evidence>
<name>A0AAU8B2S7_9VIRU</name>
<protein>
    <submittedName>
        <fullName evidence="2">Uncharacterized protein</fullName>
    </submittedName>
</protein>
<proteinExistence type="predicted"/>
<reference evidence="2" key="1">
    <citation type="submission" date="2024-03" db="EMBL/GenBank/DDBJ databases">
        <title>Diverse circular DNA viruses in blood, oral, and fecal samples of captive lemurs.</title>
        <authorList>
            <person name="Paietta E.N."/>
            <person name="Kraberger S."/>
            <person name="Lund M.C."/>
            <person name="Custer J.M."/>
            <person name="Vargas K.M."/>
            <person name="Ehmke E.E."/>
            <person name="Yoder A.D."/>
            <person name="Varsani A."/>
        </authorList>
    </citation>
    <scope>NUCLEOTIDE SEQUENCE</scope>
    <source>
        <strain evidence="2">Duke_25SF_72</strain>
    </source>
</reference>
<organism evidence="2">
    <name type="scientific">Dulem virus 58</name>
    <dbReference type="NCBI Taxonomy" id="3145769"/>
    <lineage>
        <taxon>Viruses</taxon>
        <taxon>Monodnaviria</taxon>
        <taxon>Loebvirae</taxon>
        <taxon>Hofneiviricota</taxon>
        <taxon>Faserviricetes</taxon>
        <taxon>Tubulavirales</taxon>
        <taxon>Inoviridae</taxon>
        <taxon>Inovirus</taxon>
    </lineage>
</organism>
<feature type="compositionally biased region" description="Basic and acidic residues" evidence="1">
    <location>
        <begin position="67"/>
        <end position="91"/>
    </location>
</feature>
<accession>A0AAU8B2S7</accession>
<feature type="region of interest" description="Disordered" evidence="1">
    <location>
        <begin position="67"/>
        <end position="105"/>
    </location>
</feature>
<sequence>MTAYVPRIEAMPETAPAYDDLRKPKDFPRAQCMNSKKRGCQCYTQQGSLMRDYPRELCIARVRDGYFDPTREPHRDEQRARGAGARDEGARGRAGAPQALSVAAQ</sequence>